<keyword evidence="3" id="KW-0694">RNA-binding</keyword>
<keyword evidence="1" id="KW-0820">tRNA-binding</keyword>
<dbReference type="EMBL" id="MFLU01000017">
    <property type="protein sequence ID" value="OGG73533.1"/>
    <property type="molecule type" value="Genomic_DNA"/>
</dbReference>
<protein>
    <recommendedName>
        <fullName evidence="6">Peptidyl-tRNA hydrolase</fullName>
    </recommendedName>
</protein>
<dbReference type="AlphaFoldDB" id="A0A1F6EIQ6"/>
<accession>A0A1F6EIQ6</accession>
<evidence type="ECO:0008006" key="6">
    <source>
        <dbReference type="Google" id="ProtNLM"/>
    </source>
</evidence>
<evidence type="ECO:0000313" key="4">
    <source>
        <dbReference type="EMBL" id="OGG73533.1"/>
    </source>
</evidence>
<dbReference type="SUPFAM" id="SSF53178">
    <property type="entry name" value="Peptidyl-tRNA hydrolase-like"/>
    <property type="match status" value="1"/>
</dbReference>
<evidence type="ECO:0000256" key="3">
    <source>
        <dbReference type="ARBA" id="ARBA00022884"/>
    </source>
</evidence>
<dbReference type="PANTHER" id="PTHR17224:SF1">
    <property type="entry name" value="PEPTIDYL-TRNA HYDROLASE"/>
    <property type="match status" value="1"/>
</dbReference>
<keyword evidence="2" id="KW-0378">Hydrolase</keyword>
<dbReference type="Proteomes" id="UP000178587">
    <property type="component" value="Unassembled WGS sequence"/>
</dbReference>
<dbReference type="GO" id="GO:0004045">
    <property type="term" value="F:peptidyl-tRNA hydrolase activity"/>
    <property type="evidence" value="ECO:0007669"/>
    <property type="project" value="InterPro"/>
</dbReference>
<reference evidence="4 5" key="1">
    <citation type="journal article" date="2016" name="Nat. Commun.">
        <title>Thousands of microbial genomes shed light on interconnected biogeochemical processes in an aquifer system.</title>
        <authorList>
            <person name="Anantharaman K."/>
            <person name="Brown C.T."/>
            <person name="Hug L.A."/>
            <person name="Sharon I."/>
            <person name="Castelle C.J."/>
            <person name="Probst A.J."/>
            <person name="Thomas B.C."/>
            <person name="Singh A."/>
            <person name="Wilkins M.J."/>
            <person name="Karaoz U."/>
            <person name="Brodie E.L."/>
            <person name="Williams K.H."/>
            <person name="Hubbard S.S."/>
            <person name="Banfield J.F."/>
        </authorList>
    </citation>
    <scope>NUCLEOTIDE SEQUENCE [LARGE SCALE GENOMIC DNA]</scope>
</reference>
<proteinExistence type="predicted"/>
<dbReference type="Gene3D" id="3.40.50.1470">
    <property type="entry name" value="Peptidyl-tRNA hydrolase"/>
    <property type="match status" value="1"/>
</dbReference>
<gene>
    <name evidence="4" type="ORF">A3A34_01150</name>
</gene>
<dbReference type="STRING" id="1798507.A3A34_01150"/>
<dbReference type="InterPro" id="IPR036416">
    <property type="entry name" value="Pept_tRNA_hydro_sf"/>
</dbReference>
<sequence>MWVIVGLGNPDAKYEGTRHNTGRDAVRFFGSKTGFTDWRKNTKAVALVAGDKKVTLLLPDTYMNKSGNAVAKFVKSVKAAERLVVVHDDLDLPLGTIKISFGRGSGGHKGAESIMRAVKTKKFVRVRVGVSPANASGKIKKPQGEERVDTFILSKFKPTEQEQLKKVFTRTADALDTLVKDGREKAMNVFN</sequence>
<dbReference type="NCBIfam" id="TIGR00447">
    <property type="entry name" value="pth"/>
    <property type="match status" value="1"/>
</dbReference>
<organism evidence="4 5">
    <name type="scientific">Candidatus Kaiserbacteria bacterium RIFCSPLOWO2_01_FULL_50_24</name>
    <dbReference type="NCBI Taxonomy" id="1798507"/>
    <lineage>
        <taxon>Bacteria</taxon>
        <taxon>Candidatus Kaiseribacteriota</taxon>
    </lineage>
</organism>
<dbReference type="GO" id="GO:0000049">
    <property type="term" value="F:tRNA binding"/>
    <property type="evidence" value="ECO:0007669"/>
    <property type="project" value="UniProtKB-KW"/>
</dbReference>
<name>A0A1F6EIQ6_9BACT</name>
<evidence type="ECO:0000313" key="5">
    <source>
        <dbReference type="Proteomes" id="UP000178587"/>
    </source>
</evidence>
<comment type="caution">
    <text evidence="4">The sequence shown here is derived from an EMBL/GenBank/DDBJ whole genome shotgun (WGS) entry which is preliminary data.</text>
</comment>
<dbReference type="InterPro" id="IPR001328">
    <property type="entry name" value="Pept_tRNA_hydro"/>
</dbReference>
<evidence type="ECO:0000256" key="2">
    <source>
        <dbReference type="ARBA" id="ARBA00022801"/>
    </source>
</evidence>
<dbReference type="Pfam" id="PF01195">
    <property type="entry name" value="Pept_tRNA_hydro"/>
    <property type="match status" value="1"/>
</dbReference>
<dbReference type="PANTHER" id="PTHR17224">
    <property type="entry name" value="PEPTIDYL-TRNA HYDROLASE"/>
    <property type="match status" value="1"/>
</dbReference>
<evidence type="ECO:0000256" key="1">
    <source>
        <dbReference type="ARBA" id="ARBA00022555"/>
    </source>
</evidence>
<dbReference type="CDD" id="cd00462">
    <property type="entry name" value="PTH"/>
    <property type="match status" value="1"/>
</dbReference>